<keyword evidence="4" id="KW-0479">Metal-binding</keyword>
<dbReference type="FunFam" id="3.40.50.300:FF:000296">
    <property type="entry name" value="ATP-dependent DNA helicase RecQ"/>
    <property type="match status" value="1"/>
</dbReference>
<dbReference type="Pfam" id="PF14493">
    <property type="entry name" value="HTH_40"/>
    <property type="match status" value="1"/>
</dbReference>
<evidence type="ECO:0000256" key="10">
    <source>
        <dbReference type="ARBA" id="ARBA00022840"/>
    </source>
</evidence>
<dbReference type="InterPro" id="IPR006293">
    <property type="entry name" value="DNA_helicase_ATP-dep_RecQ_bac"/>
</dbReference>
<evidence type="ECO:0000256" key="3">
    <source>
        <dbReference type="ARBA" id="ARBA00005446"/>
    </source>
</evidence>
<dbReference type="GO" id="GO:0006281">
    <property type="term" value="P:DNA repair"/>
    <property type="evidence" value="ECO:0007669"/>
    <property type="project" value="UniProtKB-KW"/>
</dbReference>
<dbReference type="Pfam" id="PF09382">
    <property type="entry name" value="RQC"/>
    <property type="match status" value="1"/>
</dbReference>
<dbReference type="InterPro" id="IPR001650">
    <property type="entry name" value="Helicase_C-like"/>
</dbReference>
<evidence type="ECO:0000256" key="1">
    <source>
        <dbReference type="ARBA" id="ARBA00001946"/>
    </source>
</evidence>
<dbReference type="NCBIfam" id="TIGR01389">
    <property type="entry name" value="recQ"/>
    <property type="match status" value="1"/>
</dbReference>
<keyword evidence="9" id="KW-0862">Zinc</keyword>
<feature type="domain" description="Helicase C-terminal" evidence="19">
    <location>
        <begin position="261"/>
        <end position="406"/>
    </location>
</feature>
<evidence type="ECO:0000256" key="14">
    <source>
        <dbReference type="ARBA" id="ARBA00023235"/>
    </source>
</evidence>
<evidence type="ECO:0000256" key="12">
    <source>
        <dbReference type="ARBA" id="ARBA00023172"/>
    </source>
</evidence>
<dbReference type="InterPro" id="IPR010997">
    <property type="entry name" value="HRDC-like_sf"/>
</dbReference>
<dbReference type="SUPFAM" id="SSF47819">
    <property type="entry name" value="HRDC-like"/>
    <property type="match status" value="1"/>
</dbReference>
<dbReference type="Proteomes" id="UP000323594">
    <property type="component" value="Chromosome"/>
</dbReference>
<dbReference type="GO" id="GO:0030894">
    <property type="term" value="C:replisome"/>
    <property type="evidence" value="ECO:0007669"/>
    <property type="project" value="TreeGrafter"/>
</dbReference>
<comment type="cofactor">
    <cofactor evidence="2">
        <name>Zn(2+)</name>
        <dbReference type="ChEBI" id="CHEBI:29105"/>
    </cofactor>
</comment>
<dbReference type="Pfam" id="PF00570">
    <property type="entry name" value="HRDC"/>
    <property type="match status" value="1"/>
</dbReference>
<evidence type="ECO:0000259" key="19">
    <source>
        <dbReference type="PROSITE" id="PS51194"/>
    </source>
</evidence>
<dbReference type="GO" id="GO:0006310">
    <property type="term" value="P:DNA recombination"/>
    <property type="evidence" value="ECO:0007669"/>
    <property type="project" value="UniProtKB-UniRule"/>
</dbReference>
<evidence type="ECO:0000259" key="18">
    <source>
        <dbReference type="PROSITE" id="PS51192"/>
    </source>
</evidence>
<comment type="catalytic activity">
    <reaction evidence="15">
        <text>Couples ATP hydrolysis with the unwinding of duplex DNA by translocating in the 3'-5' direction.</text>
        <dbReference type="EC" id="5.6.2.4"/>
    </reaction>
</comment>
<dbReference type="EC" id="5.6.2.4" evidence="16"/>
<dbReference type="Gene3D" id="1.10.150.80">
    <property type="entry name" value="HRDC domain"/>
    <property type="match status" value="1"/>
</dbReference>
<dbReference type="PROSITE" id="PS00690">
    <property type="entry name" value="DEAH_ATP_HELICASE"/>
    <property type="match status" value="1"/>
</dbReference>
<dbReference type="SUPFAM" id="SSF52540">
    <property type="entry name" value="P-loop containing nucleoside triphosphate hydrolases"/>
    <property type="match status" value="1"/>
</dbReference>
<evidence type="ECO:0000256" key="4">
    <source>
        <dbReference type="ARBA" id="ARBA00022723"/>
    </source>
</evidence>
<dbReference type="GO" id="GO:0043138">
    <property type="term" value="F:3'-5' DNA helicase activity"/>
    <property type="evidence" value="ECO:0007669"/>
    <property type="project" value="UniProtKB-EC"/>
</dbReference>
<dbReference type="InterPro" id="IPR002121">
    <property type="entry name" value="HRDC_dom"/>
</dbReference>
<dbReference type="InterPro" id="IPR029491">
    <property type="entry name" value="Helicase_HTH"/>
</dbReference>
<dbReference type="CDD" id="cd17920">
    <property type="entry name" value="DEXHc_RecQ"/>
    <property type="match status" value="1"/>
</dbReference>
<feature type="domain" description="HRDC" evidence="17">
    <location>
        <begin position="553"/>
        <end position="633"/>
    </location>
</feature>
<evidence type="ECO:0000256" key="13">
    <source>
        <dbReference type="ARBA" id="ARBA00023204"/>
    </source>
</evidence>
<keyword evidence="14" id="KW-0413">Isomerase</keyword>
<dbReference type="GO" id="GO:0043590">
    <property type="term" value="C:bacterial nucleoid"/>
    <property type="evidence" value="ECO:0007669"/>
    <property type="project" value="TreeGrafter"/>
</dbReference>
<dbReference type="Gene3D" id="3.40.50.300">
    <property type="entry name" value="P-loop containing nucleotide triphosphate hydrolases"/>
    <property type="match status" value="2"/>
</dbReference>
<comment type="similarity">
    <text evidence="3">Belongs to the helicase family. RecQ subfamily.</text>
</comment>
<evidence type="ECO:0000313" key="20">
    <source>
        <dbReference type="EMBL" id="QEJ98496.1"/>
    </source>
</evidence>
<accession>A0AAE6IUK5</accession>
<dbReference type="Pfam" id="PF16124">
    <property type="entry name" value="RecQ_Zn_bind"/>
    <property type="match status" value="1"/>
</dbReference>
<dbReference type="AlphaFoldDB" id="A0AAE6IUK5"/>
<dbReference type="InterPro" id="IPR002464">
    <property type="entry name" value="DNA/RNA_helicase_DEAH_CS"/>
</dbReference>
<dbReference type="PROSITE" id="PS51192">
    <property type="entry name" value="HELICASE_ATP_BIND_1"/>
    <property type="match status" value="1"/>
</dbReference>
<evidence type="ECO:0000256" key="7">
    <source>
        <dbReference type="ARBA" id="ARBA00022801"/>
    </source>
</evidence>
<dbReference type="InterPro" id="IPR004589">
    <property type="entry name" value="DNA_helicase_ATP-dep_RecQ"/>
</dbReference>
<dbReference type="NCBIfam" id="TIGR00614">
    <property type="entry name" value="recQ_fam"/>
    <property type="match status" value="1"/>
</dbReference>
<keyword evidence="5" id="KW-0547">Nucleotide-binding</keyword>
<dbReference type="InterPro" id="IPR036388">
    <property type="entry name" value="WH-like_DNA-bd_sf"/>
</dbReference>
<keyword evidence="6" id="KW-0227">DNA damage</keyword>
<dbReference type="InterPro" id="IPR032284">
    <property type="entry name" value="RecQ_Zn-bd"/>
</dbReference>
<dbReference type="GO" id="GO:0003677">
    <property type="term" value="F:DNA binding"/>
    <property type="evidence" value="ECO:0007669"/>
    <property type="project" value="UniProtKB-KW"/>
</dbReference>
<keyword evidence="13" id="KW-0234">DNA repair</keyword>
<dbReference type="Pfam" id="PF00270">
    <property type="entry name" value="DEAD"/>
    <property type="match status" value="1"/>
</dbReference>
<evidence type="ECO:0000259" key="17">
    <source>
        <dbReference type="PROSITE" id="PS50967"/>
    </source>
</evidence>
<keyword evidence="11" id="KW-0238">DNA-binding</keyword>
<evidence type="ECO:0000256" key="8">
    <source>
        <dbReference type="ARBA" id="ARBA00022806"/>
    </source>
</evidence>
<gene>
    <name evidence="20" type="primary">recQ</name>
    <name evidence="20" type="ORF">FUT82_11150</name>
</gene>
<dbReference type="SMART" id="SM00487">
    <property type="entry name" value="DEXDc"/>
    <property type="match status" value="1"/>
</dbReference>
<dbReference type="GO" id="GO:0046872">
    <property type="term" value="F:metal ion binding"/>
    <property type="evidence" value="ECO:0007669"/>
    <property type="project" value="UniProtKB-KW"/>
</dbReference>
<keyword evidence="12" id="KW-0233">DNA recombination</keyword>
<dbReference type="GO" id="GO:0005737">
    <property type="term" value="C:cytoplasm"/>
    <property type="evidence" value="ECO:0007669"/>
    <property type="project" value="TreeGrafter"/>
</dbReference>
<protein>
    <recommendedName>
        <fullName evidence="16">DNA helicase RecQ</fullName>
        <ecNumber evidence="16">5.6.2.4</ecNumber>
    </recommendedName>
</protein>
<evidence type="ECO:0000256" key="2">
    <source>
        <dbReference type="ARBA" id="ARBA00001947"/>
    </source>
</evidence>
<dbReference type="InterPro" id="IPR036390">
    <property type="entry name" value="WH_DNA-bd_sf"/>
</dbReference>
<evidence type="ECO:0000256" key="16">
    <source>
        <dbReference type="NCBIfam" id="TIGR01389"/>
    </source>
</evidence>
<organism evidence="20 21">
    <name type="scientific">Treponema phagedenis</name>
    <dbReference type="NCBI Taxonomy" id="162"/>
    <lineage>
        <taxon>Bacteria</taxon>
        <taxon>Pseudomonadati</taxon>
        <taxon>Spirochaetota</taxon>
        <taxon>Spirochaetia</taxon>
        <taxon>Spirochaetales</taxon>
        <taxon>Treponemataceae</taxon>
        <taxon>Treponema</taxon>
    </lineage>
</organism>
<dbReference type="Pfam" id="PF00271">
    <property type="entry name" value="Helicase_C"/>
    <property type="match status" value="1"/>
</dbReference>
<dbReference type="PANTHER" id="PTHR13710:SF105">
    <property type="entry name" value="ATP-DEPENDENT DNA HELICASE Q1"/>
    <property type="match status" value="1"/>
</dbReference>
<dbReference type="InterPro" id="IPR018982">
    <property type="entry name" value="RQC_domain"/>
</dbReference>
<dbReference type="EMBL" id="CP042817">
    <property type="protein sequence ID" value="QEJ98496.1"/>
    <property type="molecule type" value="Genomic_DNA"/>
</dbReference>
<dbReference type="GO" id="GO:0006260">
    <property type="term" value="P:DNA replication"/>
    <property type="evidence" value="ECO:0007669"/>
    <property type="project" value="InterPro"/>
</dbReference>
<evidence type="ECO:0000256" key="15">
    <source>
        <dbReference type="ARBA" id="ARBA00034617"/>
    </source>
</evidence>
<feature type="domain" description="Helicase ATP-binding" evidence="18">
    <location>
        <begin position="71"/>
        <end position="240"/>
    </location>
</feature>
<evidence type="ECO:0000256" key="11">
    <source>
        <dbReference type="ARBA" id="ARBA00023125"/>
    </source>
</evidence>
<dbReference type="PANTHER" id="PTHR13710">
    <property type="entry name" value="DNA HELICASE RECQ FAMILY MEMBER"/>
    <property type="match status" value="1"/>
</dbReference>
<dbReference type="SMART" id="SM00341">
    <property type="entry name" value="HRDC"/>
    <property type="match status" value="1"/>
</dbReference>
<dbReference type="SMART" id="SM00490">
    <property type="entry name" value="HELICc"/>
    <property type="match status" value="1"/>
</dbReference>
<evidence type="ECO:0000256" key="5">
    <source>
        <dbReference type="ARBA" id="ARBA00022741"/>
    </source>
</evidence>
<keyword evidence="10" id="KW-0067">ATP-binding</keyword>
<evidence type="ECO:0000256" key="6">
    <source>
        <dbReference type="ARBA" id="ARBA00022763"/>
    </source>
</evidence>
<comment type="cofactor">
    <cofactor evidence="1">
        <name>Mg(2+)</name>
        <dbReference type="ChEBI" id="CHEBI:18420"/>
    </cofactor>
</comment>
<dbReference type="GO" id="GO:0005524">
    <property type="term" value="F:ATP binding"/>
    <property type="evidence" value="ECO:0007669"/>
    <property type="project" value="UniProtKB-KW"/>
</dbReference>
<dbReference type="InterPro" id="IPR011545">
    <property type="entry name" value="DEAD/DEAH_box_helicase_dom"/>
</dbReference>
<dbReference type="Gene3D" id="1.10.10.10">
    <property type="entry name" value="Winged helix-like DNA-binding domain superfamily/Winged helix DNA-binding domain"/>
    <property type="match status" value="1"/>
</dbReference>
<dbReference type="InterPro" id="IPR044876">
    <property type="entry name" value="HRDC_dom_sf"/>
</dbReference>
<keyword evidence="7 20" id="KW-0378">Hydrolase</keyword>
<keyword evidence="8 20" id="KW-0347">Helicase</keyword>
<dbReference type="GO" id="GO:0009378">
    <property type="term" value="F:four-way junction helicase activity"/>
    <property type="evidence" value="ECO:0007669"/>
    <property type="project" value="TreeGrafter"/>
</dbReference>
<dbReference type="InterPro" id="IPR027417">
    <property type="entry name" value="P-loop_NTPase"/>
</dbReference>
<dbReference type="InterPro" id="IPR014001">
    <property type="entry name" value="Helicase_ATP-bd"/>
</dbReference>
<dbReference type="SUPFAM" id="SSF46785">
    <property type="entry name" value="Winged helix' DNA-binding domain"/>
    <property type="match status" value="1"/>
</dbReference>
<evidence type="ECO:0000256" key="9">
    <source>
        <dbReference type="ARBA" id="ARBA00022833"/>
    </source>
</evidence>
<proteinExistence type="inferred from homology"/>
<reference evidence="20 21" key="1">
    <citation type="submission" date="2019-08" db="EMBL/GenBank/DDBJ databases">
        <authorList>
            <person name="Kuhnert P."/>
        </authorList>
    </citation>
    <scope>NUCLEOTIDE SEQUENCE [LARGE SCALE GENOMIC DNA]</scope>
    <source>
        <strain evidence="20 21">B36.5</strain>
    </source>
</reference>
<evidence type="ECO:0000313" key="21">
    <source>
        <dbReference type="Proteomes" id="UP000323594"/>
    </source>
</evidence>
<sequence>MLRLVYQQLNYKTLYQVFHINPSKIKPFMLLFSTITMEIHEGVSVQNARAQDLLKRIFGHTEFRSRQEDIINAILAGNDTLAVMPTGAGKSLCYQIPAIMMSGVTIVVSPLISLMKDQVDALTENGVSAAYINSSLEYTEYCAILSGVRAGTFKLIYIAPERIENSFFLQLISEISVSMLVVDEAHCISQWGHDFRPSYRNIAAMVQTLKKRPIVSAFTATATKPVQEDIIKQLNLQNPFTVVTSFNRKNIFFSVVHNADKHEYLISNLDKNTSAIIYCATRKICEEVYSFLEKNSYPVSLYHAGLSEKERAQNQELFMYDKKPIMVATLAFGMGIDKSNVREVIHYNLPRSIENYYQEAGRCGRDGESAKATLLFSAQDKFINTFLIENSGGRQEEYDKLESMLAYAKTNHCLRKKLLAYFNEELAEDCGACSNCKAAFIEKDISIEAQKILSCVKRTNERFGSGLIADVLIGANTKRVKDFGFDSLSTYGIMKGETKRTVVRLIDELIAQECLVSSGYPRPILQLNRKSWAVLKGEKVFIKEHKAIRQEHKQLRPELLAELQTWRKLRAEKENVPPFIILSDASLHSLTALLPVTTEELLQVEGIGEFKNEKYGAELKTIITAYRNAYPDEKPILLNQKIKKPPKKKEKGAISETVMQSYSLYSQGLSIEQIAEERALSPQTIEKHICDCYEQGLAVDIYAFTTPEEETLILQAAEKTGSKYLRPIKDLLPESVSYLAIKLVCIKQKTVNSQINQSEVSQ</sequence>
<dbReference type="PROSITE" id="PS50967">
    <property type="entry name" value="HRDC"/>
    <property type="match status" value="1"/>
</dbReference>
<dbReference type="GO" id="GO:0016787">
    <property type="term" value="F:hydrolase activity"/>
    <property type="evidence" value="ECO:0007669"/>
    <property type="project" value="UniProtKB-KW"/>
</dbReference>
<dbReference type="SMART" id="SM00956">
    <property type="entry name" value="RQC"/>
    <property type="match status" value="1"/>
</dbReference>
<name>A0AAE6IUK5_TREPH</name>
<dbReference type="PROSITE" id="PS51194">
    <property type="entry name" value="HELICASE_CTER"/>
    <property type="match status" value="1"/>
</dbReference>
<dbReference type="GO" id="GO:0009432">
    <property type="term" value="P:SOS response"/>
    <property type="evidence" value="ECO:0007669"/>
    <property type="project" value="UniProtKB-UniRule"/>
</dbReference>